<evidence type="ECO:0000256" key="2">
    <source>
        <dbReference type="SAM" id="MobiDB-lite"/>
    </source>
</evidence>
<dbReference type="AlphaFoldDB" id="A0A6J0JFI0"/>
<dbReference type="InterPro" id="IPR048217">
    <property type="entry name" value="BB-like_RING-H2"/>
</dbReference>
<feature type="compositionally biased region" description="Pro residues" evidence="2">
    <location>
        <begin position="12"/>
        <end position="22"/>
    </location>
</feature>
<keyword evidence="1" id="KW-0863">Zinc-finger</keyword>
<evidence type="ECO:0000313" key="5">
    <source>
        <dbReference type="RefSeq" id="XP_018433781.1"/>
    </source>
</evidence>
<dbReference type="GeneID" id="108806229"/>
<feature type="compositionally biased region" description="Low complexity" evidence="2">
    <location>
        <begin position="70"/>
        <end position="80"/>
    </location>
</feature>
<keyword evidence="4" id="KW-1185">Reference proteome</keyword>
<evidence type="ECO:0000256" key="1">
    <source>
        <dbReference type="PROSITE-ProRule" id="PRU00175"/>
    </source>
</evidence>
<keyword evidence="1" id="KW-0862">Zinc</keyword>
<keyword evidence="1" id="KW-0479">Metal-binding</keyword>
<evidence type="ECO:0000259" key="3">
    <source>
        <dbReference type="PROSITE" id="PS50089"/>
    </source>
</evidence>
<feature type="region of interest" description="Disordered" evidence="2">
    <location>
        <begin position="1"/>
        <end position="22"/>
    </location>
</feature>
<dbReference type="Pfam" id="PF13639">
    <property type="entry name" value="zf-RING_2"/>
    <property type="match status" value="1"/>
</dbReference>
<dbReference type="GO" id="GO:0008270">
    <property type="term" value="F:zinc ion binding"/>
    <property type="evidence" value="ECO:0007669"/>
    <property type="project" value="UniProtKB-KW"/>
</dbReference>
<name>A0A6J0JFI0_RAPSA</name>
<reference evidence="5" key="2">
    <citation type="submission" date="2025-08" db="UniProtKB">
        <authorList>
            <consortium name="RefSeq"/>
        </authorList>
    </citation>
    <scope>IDENTIFICATION</scope>
    <source>
        <tissue evidence="5">Leaf</tissue>
    </source>
</reference>
<dbReference type="SUPFAM" id="SSF57850">
    <property type="entry name" value="RING/U-box"/>
    <property type="match status" value="1"/>
</dbReference>
<feature type="compositionally biased region" description="Acidic residues" evidence="2">
    <location>
        <begin position="167"/>
        <end position="188"/>
    </location>
</feature>
<dbReference type="Gene3D" id="3.30.40.10">
    <property type="entry name" value="Zinc/RING finger domain, C3HC4 (zinc finger)"/>
    <property type="match status" value="1"/>
</dbReference>
<sequence>MNNSPLDTRPPHNNPIPISPPIRKPYLTIMAMEKDNNNHASNVAVTATAEQATKVNDADARLPPENRQTGVVVSESVSGSEKGEEGAETAVAAVSVEDDDESGGSSLVPPRSSSARVPFTNLSQIDSDLALARTLQEQERAYMMLTMNSEISDYGSWETGSYVYEEDEFDDPEDEEEDEYETDDDPQEDVQANGDDQENGGADTTEEVGYSDDETFARALQEAEAREMADRLSALTGLANRVEVLEDDDHTSEDAWDEMDPDELSYEELLALGDIVGTESRGLSADTIASLPSKRYKDGENQNGTNESCVICRLDYEDDDDLILLPCKHSYHSECINNWLKINKICPVCSAEVSTSSAGQS</sequence>
<evidence type="ECO:0000313" key="4">
    <source>
        <dbReference type="Proteomes" id="UP000504610"/>
    </source>
</evidence>
<dbReference type="FunFam" id="3.30.40.10:FF:000417">
    <property type="entry name" value="E3 ubiquitin ligase BIG BROTHER-related"/>
    <property type="match status" value="1"/>
</dbReference>
<dbReference type="PROSITE" id="PS50089">
    <property type="entry name" value="ZF_RING_2"/>
    <property type="match status" value="1"/>
</dbReference>
<dbReference type="InterPro" id="IPR013083">
    <property type="entry name" value="Znf_RING/FYVE/PHD"/>
</dbReference>
<accession>A0A6J0JFI0</accession>
<feature type="domain" description="RING-type" evidence="3">
    <location>
        <begin position="309"/>
        <end position="350"/>
    </location>
</feature>
<dbReference type="PANTHER" id="PTHR47530">
    <property type="entry name" value="E3 UBIQUITIN LIGASE BIG BROTHER-RELATED"/>
    <property type="match status" value="1"/>
</dbReference>
<proteinExistence type="predicted"/>
<gene>
    <name evidence="5" type="primary">LOC108806229</name>
</gene>
<feature type="region of interest" description="Disordered" evidence="2">
    <location>
        <begin position="55"/>
        <end position="115"/>
    </location>
</feature>
<protein>
    <submittedName>
        <fullName evidence="5">E3 ubiquitin ligase BIG BROTHER-related</fullName>
    </submittedName>
</protein>
<dbReference type="InterPro" id="IPR001841">
    <property type="entry name" value="Znf_RING"/>
</dbReference>
<dbReference type="KEGG" id="rsz:108806229"/>
<dbReference type="CDD" id="cd23115">
    <property type="entry name" value="RING-H2_BB-like"/>
    <property type="match status" value="1"/>
</dbReference>
<organism evidence="4 5">
    <name type="scientific">Raphanus sativus</name>
    <name type="common">Radish</name>
    <name type="synonym">Raphanus raphanistrum var. sativus</name>
    <dbReference type="NCBI Taxonomy" id="3726"/>
    <lineage>
        <taxon>Eukaryota</taxon>
        <taxon>Viridiplantae</taxon>
        <taxon>Streptophyta</taxon>
        <taxon>Embryophyta</taxon>
        <taxon>Tracheophyta</taxon>
        <taxon>Spermatophyta</taxon>
        <taxon>Magnoliopsida</taxon>
        <taxon>eudicotyledons</taxon>
        <taxon>Gunneridae</taxon>
        <taxon>Pentapetalae</taxon>
        <taxon>rosids</taxon>
        <taxon>malvids</taxon>
        <taxon>Brassicales</taxon>
        <taxon>Brassicaceae</taxon>
        <taxon>Brassiceae</taxon>
        <taxon>Raphanus</taxon>
    </lineage>
</organism>
<dbReference type="OrthoDB" id="8062037at2759"/>
<dbReference type="SMART" id="SM00184">
    <property type="entry name" value="RING"/>
    <property type="match status" value="1"/>
</dbReference>
<dbReference type="PANTHER" id="PTHR47530:SF5">
    <property type="entry name" value="RING-TYPE DOMAIN-CONTAINING PROTEIN"/>
    <property type="match status" value="1"/>
</dbReference>
<dbReference type="InterPro" id="IPR043312">
    <property type="entry name" value="AtBBR-like"/>
</dbReference>
<feature type="region of interest" description="Disordered" evidence="2">
    <location>
        <begin position="167"/>
        <end position="212"/>
    </location>
</feature>
<dbReference type="RefSeq" id="XP_018433781.1">
    <property type="nucleotide sequence ID" value="XM_018578279.2"/>
</dbReference>
<reference evidence="4" key="1">
    <citation type="journal article" date="2019" name="Database">
        <title>The radish genome database (RadishGD): an integrated information resource for radish genomics.</title>
        <authorList>
            <person name="Yu H.J."/>
            <person name="Baek S."/>
            <person name="Lee Y.J."/>
            <person name="Cho A."/>
            <person name="Mun J.H."/>
        </authorList>
    </citation>
    <scope>NUCLEOTIDE SEQUENCE [LARGE SCALE GENOMIC DNA]</scope>
    <source>
        <strain evidence="4">cv. WK10039</strain>
    </source>
</reference>
<dbReference type="Proteomes" id="UP000504610">
    <property type="component" value="Chromosome 6"/>
</dbReference>